<dbReference type="AlphaFoldDB" id="A0A316AMW5"/>
<keyword evidence="3" id="KW-1133">Transmembrane helix</keyword>
<dbReference type="Gene3D" id="1.25.40.10">
    <property type="entry name" value="Tetratricopeptide repeat domain"/>
    <property type="match status" value="1"/>
</dbReference>
<dbReference type="InterPro" id="IPR019734">
    <property type="entry name" value="TPR_rpt"/>
</dbReference>
<sequence>MPFLYKIIDQSELVSSPMKPTKLALIICRVLWLVLLAGITPVKAQIESPDKSPKISENMAASFGNADSLLRGLKLAYNQAVQQNDPLESAGYLKKMGKLLFETGHYPQALDNLLRADEIYRKKGNTDLLATNLNLMGQVYYRSRQSSLARKMFDEALTKFTQVQNLTGVAEIYGRLGHLYEKEQAYDSAFIFQHKALASYQKVGQYEGVAKIYENLGSIFEDLETYDSAFYYFNKAYHLNEKKGHMKAQIEVLNNLGDILRKTGKYRQSLEFSRKALKLAIDKKEHYQISGAYNDLGKAYNLLNQNDSAYYYVALSRSYENQIYSEESNMQIAMLKTLYDIGQKDVMIEKLTQQQTVQNLIMMTVGVVILLLLIVAGLVISRQRLKIKNEQILHEQKNSVLQAKNELIEAELKNKTLEESNLKQQLETKSVELSSYTLHVIRKNQILADILSKLNELVKEDRRDQKKQMKALAGQISDSLQDERHWEEFRSIFEQVHQSFFDKLKEQSDSLTSNDLRLIALIKMNMTSGDMAILLGISQDSLRVVRHPLRKKLNLQQGENLSNFIQSI</sequence>
<dbReference type="PROSITE" id="PS50005">
    <property type="entry name" value="TPR"/>
    <property type="match status" value="2"/>
</dbReference>
<dbReference type="Pfam" id="PF13424">
    <property type="entry name" value="TPR_12"/>
    <property type="match status" value="3"/>
</dbReference>
<keyword evidence="3" id="KW-0812">Transmembrane</keyword>
<keyword evidence="5" id="KW-1185">Reference proteome</keyword>
<keyword evidence="3" id="KW-0472">Membrane</keyword>
<dbReference type="Proteomes" id="UP000245880">
    <property type="component" value="Unassembled WGS sequence"/>
</dbReference>
<accession>A0A316AMW5</accession>
<feature type="coiled-coil region" evidence="2">
    <location>
        <begin position="393"/>
        <end position="427"/>
    </location>
</feature>
<dbReference type="SUPFAM" id="SSF48452">
    <property type="entry name" value="TPR-like"/>
    <property type="match status" value="2"/>
</dbReference>
<gene>
    <name evidence="4" type="ORF">CLV98_104304</name>
</gene>
<dbReference type="GO" id="GO:0006355">
    <property type="term" value="P:regulation of DNA-templated transcription"/>
    <property type="evidence" value="ECO:0007669"/>
    <property type="project" value="InterPro"/>
</dbReference>
<keyword evidence="1" id="KW-0802">TPR repeat</keyword>
<feature type="repeat" description="TPR" evidence="1">
    <location>
        <begin position="250"/>
        <end position="283"/>
    </location>
</feature>
<reference evidence="4 5" key="1">
    <citation type="submission" date="2018-03" db="EMBL/GenBank/DDBJ databases">
        <title>Genomic Encyclopedia of Archaeal and Bacterial Type Strains, Phase II (KMG-II): from individual species to whole genera.</title>
        <authorList>
            <person name="Goeker M."/>
        </authorList>
    </citation>
    <scope>NUCLEOTIDE SEQUENCE [LARGE SCALE GENOMIC DNA]</scope>
    <source>
        <strain evidence="4 5">DSM 100346</strain>
    </source>
</reference>
<evidence type="ECO:0000256" key="2">
    <source>
        <dbReference type="SAM" id="Coils"/>
    </source>
</evidence>
<dbReference type="EMBL" id="QGDT01000004">
    <property type="protein sequence ID" value="PWJ58444.1"/>
    <property type="molecule type" value="Genomic_DNA"/>
</dbReference>
<dbReference type="SUPFAM" id="SSF46894">
    <property type="entry name" value="C-terminal effector domain of the bipartite response regulators"/>
    <property type="match status" value="1"/>
</dbReference>
<evidence type="ECO:0000256" key="3">
    <source>
        <dbReference type="SAM" id="Phobius"/>
    </source>
</evidence>
<dbReference type="PANTHER" id="PTHR10098">
    <property type="entry name" value="RAPSYN-RELATED"/>
    <property type="match status" value="1"/>
</dbReference>
<protein>
    <submittedName>
        <fullName evidence="4">Tetratricopeptide repeat protein</fullName>
    </submittedName>
</protein>
<dbReference type="GO" id="GO:0003677">
    <property type="term" value="F:DNA binding"/>
    <property type="evidence" value="ECO:0007669"/>
    <property type="project" value="InterPro"/>
</dbReference>
<evidence type="ECO:0000256" key="1">
    <source>
        <dbReference type="PROSITE-ProRule" id="PRU00339"/>
    </source>
</evidence>
<proteinExistence type="predicted"/>
<dbReference type="InterPro" id="IPR011990">
    <property type="entry name" value="TPR-like_helical_dom_sf"/>
</dbReference>
<dbReference type="InterPro" id="IPR016032">
    <property type="entry name" value="Sig_transdc_resp-reg_C-effctor"/>
</dbReference>
<keyword evidence="2" id="KW-0175">Coiled coil</keyword>
<evidence type="ECO:0000313" key="5">
    <source>
        <dbReference type="Proteomes" id="UP000245880"/>
    </source>
</evidence>
<evidence type="ECO:0000313" key="4">
    <source>
        <dbReference type="EMBL" id="PWJ58444.1"/>
    </source>
</evidence>
<comment type="caution">
    <text evidence="4">The sequence shown here is derived from an EMBL/GenBank/DDBJ whole genome shotgun (WGS) entry which is preliminary data.</text>
</comment>
<dbReference type="SMART" id="SM00028">
    <property type="entry name" value="TPR"/>
    <property type="match status" value="5"/>
</dbReference>
<feature type="transmembrane region" description="Helical" evidence="3">
    <location>
        <begin position="360"/>
        <end position="380"/>
    </location>
</feature>
<organism evidence="4 5">
    <name type="scientific">Dyadobacter jejuensis</name>
    <dbReference type="NCBI Taxonomy" id="1082580"/>
    <lineage>
        <taxon>Bacteria</taxon>
        <taxon>Pseudomonadati</taxon>
        <taxon>Bacteroidota</taxon>
        <taxon>Cytophagia</taxon>
        <taxon>Cytophagales</taxon>
        <taxon>Spirosomataceae</taxon>
        <taxon>Dyadobacter</taxon>
    </lineage>
</organism>
<feature type="repeat" description="TPR" evidence="1">
    <location>
        <begin position="210"/>
        <end position="243"/>
    </location>
</feature>
<name>A0A316AMW5_9BACT</name>